<dbReference type="STRING" id="933852.A0A0C2W463"/>
<feature type="domain" description="Programmed cell death protein 2 C-terminal" evidence="2">
    <location>
        <begin position="300"/>
        <end position="442"/>
    </location>
</feature>
<keyword evidence="4" id="KW-1185">Reference proteome</keyword>
<feature type="region of interest" description="Disordered" evidence="1">
    <location>
        <begin position="135"/>
        <end position="170"/>
    </location>
</feature>
<feature type="compositionally biased region" description="Low complexity" evidence="1">
    <location>
        <begin position="160"/>
        <end position="170"/>
    </location>
</feature>
<feature type="region of interest" description="Disordered" evidence="1">
    <location>
        <begin position="191"/>
        <end position="228"/>
    </location>
</feature>
<evidence type="ECO:0000313" key="3">
    <source>
        <dbReference type="EMBL" id="KIM21253.1"/>
    </source>
</evidence>
<dbReference type="PANTHER" id="PTHR47524">
    <property type="entry name" value="20S RRNA ACCUMULATION PROTEIN 4"/>
    <property type="match status" value="1"/>
</dbReference>
<dbReference type="Pfam" id="PF04194">
    <property type="entry name" value="PDCD2_C"/>
    <property type="match status" value="1"/>
</dbReference>
<name>A0A0C2W463_SERVB</name>
<feature type="region of interest" description="Disordered" evidence="1">
    <location>
        <begin position="1"/>
        <end position="40"/>
    </location>
</feature>
<organism evidence="3 4">
    <name type="scientific">Serendipita vermifera MAFF 305830</name>
    <dbReference type="NCBI Taxonomy" id="933852"/>
    <lineage>
        <taxon>Eukaryota</taxon>
        <taxon>Fungi</taxon>
        <taxon>Dikarya</taxon>
        <taxon>Basidiomycota</taxon>
        <taxon>Agaricomycotina</taxon>
        <taxon>Agaricomycetes</taxon>
        <taxon>Sebacinales</taxon>
        <taxon>Serendipitaceae</taxon>
        <taxon>Serendipita</taxon>
    </lineage>
</organism>
<evidence type="ECO:0000259" key="2">
    <source>
        <dbReference type="Pfam" id="PF04194"/>
    </source>
</evidence>
<proteinExistence type="predicted"/>
<evidence type="ECO:0000313" key="4">
    <source>
        <dbReference type="Proteomes" id="UP000054097"/>
    </source>
</evidence>
<dbReference type="OrthoDB" id="443682at2759"/>
<dbReference type="GO" id="GO:0030490">
    <property type="term" value="P:maturation of SSU-rRNA"/>
    <property type="evidence" value="ECO:0007669"/>
    <property type="project" value="TreeGrafter"/>
</dbReference>
<evidence type="ECO:0000256" key="1">
    <source>
        <dbReference type="SAM" id="MobiDB-lite"/>
    </source>
</evidence>
<dbReference type="GO" id="GO:0005737">
    <property type="term" value="C:cytoplasm"/>
    <property type="evidence" value="ECO:0007669"/>
    <property type="project" value="InterPro"/>
</dbReference>
<sequence length="444" mass="48602">MPQKQSWSDSDEDQSSGDERGEGYTSVHLGIPSDAIDNEEDIQDPYVSRIGGTPAFLSYPHPSPDASKCKVCNSPSELLVQILCNLEDNPFERVLYVWGCSKSTCQKKDGAIRAWRGLKLDEKYARRLKRKQEKKVELAKQKAAPAATTPAHNPFSTGVSNPFSNNGSNPFSSDIQSLGFGDQIMGFASTESSAPTILSTKPDESSSDEESTSDEDGDDGTNEESELNTVTKKMGEASLGPSVDWSKQPAYTPIYLETESEYLPPPPKLKGASKAVGDVNKGGGGDDWGKEVWEDSPNLDGVFVRFTARLDARPSQCVRYDLGGQPLFYQNESVYRSLHSIAAGTSVPVTGAAFAVAAASGHKTYNPTASPLLPKCPICKSVRRFECQLMPNLINKLKRPGLDQHMEWGTCLVYTCAKSCSQTEDGQELKECWREETVLVQWEE</sequence>
<reference evidence="4" key="2">
    <citation type="submission" date="2015-01" db="EMBL/GenBank/DDBJ databases">
        <title>Evolutionary Origins and Diversification of the Mycorrhizal Mutualists.</title>
        <authorList>
            <consortium name="DOE Joint Genome Institute"/>
            <consortium name="Mycorrhizal Genomics Consortium"/>
            <person name="Kohler A."/>
            <person name="Kuo A."/>
            <person name="Nagy L.G."/>
            <person name="Floudas D."/>
            <person name="Copeland A."/>
            <person name="Barry K.W."/>
            <person name="Cichocki N."/>
            <person name="Veneault-Fourrey C."/>
            <person name="LaButti K."/>
            <person name="Lindquist E.A."/>
            <person name="Lipzen A."/>
            <person name="Lundell T."/>
            <person name="Morin E."/>
            <person name="Murat C."/>
            <person name="Riley R."/>
            <person name="Ohm R."/>
            <person name="Sun H."/>
            <person name="Tunlid A."/>
            <person name="Henrissat B."/>
            <person name="Grigoriev I.V."/>
            <person name="Hibbett D.S."/>
            <person name="Martin F."/>
        </authorList>
    </citation>
    <scope>NUCLEOTIDE SEQUENCE [LARGE SCALE GENOMIC DNA]</scope>
    <source>
        <strain evidence="4">MAFF 305830</strain>
    </source>
</reference>
<dbReference type="EMBL" id="KN824388">
    <property type="protein sequence ID" value="KIM21253.1"/>
    <property type="molecule type" value="Genomic_DNA"/>
</dbReference>
<dbReference type="HOGENOM" id="CLU_031771_2_0_1"/>
<dbReference type="PANTHER" id="PTHR47524:SF1">
    <property type="entry name" value="20S RRNA ACCUMULATION PROTEIN 4"/>
    <property type="match status" value="1"/>
</dbReference>
<protein>
    <recommendedName>
        <fullName evidence="2">Programmed cell death protein 2 C-terminal domain-containing protein</fullName>
    </recommendedName>
</protein>
<feature type="compositionally biased region" description="Acidic residues" evidence="1">
    <location>
        <begin position="205"/>
        <end position="226"/>
    </location>
</feature>
<dbReference type="InterPro" id="IPR007320">
    <property type="entry name" value="PDCD2_C"/>
</dbReference>
<gene>
    <name evidence="3" type="ORF">M408DRAFT_304973</name>
</gene>
<dbReference type="Proteomes" id="UP000054097">
    <property type="component" value="Unassembled WGS sequence"/>
</dbReference>
<dbReference type="AlphaFoldDB" id="A0A0C2W463"/>
<reference evidence="3 4" key="1">
    <citation type="submission" date="2014-04" db="EMBL/GenBank/DDBJ databases">
        <authorList>
            <consortium name="DOE Joint Genome Institute"/>
            <person name="Kuo A."/>
            <person name="Zuccaro A."/>
            <person name="Kohler A."/>
            <person name="Nagy L.G."/>
            <person name="Floudas D."/>
            <person name="Copeland A."/>
            <person name="Barry K.W."/>
            <person name="Cichocki N."/>
            <person name="Veneault-Fourrey C."/>
            <person name="LaButti K."/>
            <person name="Lindquist E.A."/>
            <person name="Lipzen A."/>
            <person name="Lundell T."/>
            <person name="Morin E."/>
            <person name="Murat C."/>
            <person name="Sun H."/>
            <person name="Tunlid A."/>
            <person name="Henrissat B."/>
            <person name="Grigoriev I.V."/>
            <person name="Hibbett D.S."/>
            <person name="Martin F."/>
            <person name="Nordberg H.P."/>
            <person name="Cantor M.N."/>
            <person name="Hua S.X."/>
        </authorList>
    </citation>
    <scope>NUCLEOTIDE SEQUENCE [LARGE SCALE GENOMIC DNA]</scope>
    <source>
        <strain evidence="3 4">MAFF 305830</strain>
    </source>
</reference>
<feature type="compositionally biased region" description="Low complexity" evidence="1">
    <location>
        <begin position="141"/>
        <end position="151"/>
    </location>
</feature>
<accession>A0A0C2W463</accession>